<feature type="repeat" description="TPR" evidence="1">
    <location>
        <begin position="171"/>
        <end position="204"/>
    </location>
</feature>
<dbReference type="AlphaFoldDB" id="A0A4R6UGI5"/>
<dbReference type="Proteomes" id="UP000295375">
    <property type="component" value="Unassembled WGS sequence"/>
</dbReference>
<gene>
    <name evidence="3" type="ORF">EV696_11624</name>
</gene>
<comment type="caution">
    <text evidence="3">The sequence shown here is derived from an EMBL/GenBank/DDBJ whole genome shotgun (WGS) entry which is preliminary data.</text>
</comment>
<keyword evidence="1" id="KW-0802">TPR repeat</keyword>
<feature type="chain" id="PRO_5021002971" description="Tetratricopeptide repeat protein" evidence="2">
    <location>
        <begin position="21"/>
        <end position="300"/>
    </location>
</feature>
<sequence length="300" mass="33555">MTLHALIIMVVLLAPYSLSANETNEASVKAITEAMKHDLDEAEDLVVNALKSAPENAEINFLCGRIMGQQAEDSFISAYSYATKSLNCLKKAVELAPKNIDYRMGLIRFYLGAPAIAGGDEKLAKKQVEEVYKVSRLHGLKAELLYLNELEEAEAYFALLKQAVNEFPNVSEFHYRLGLQLQQQQKYTDAHNSFTKAAALTEESDLKYSLNALYQVGRNAVFSEMNLEQGVGALNQFIEIGQTSPDLPPLAWAHLRLAQLAKLLNEPVMMEQHLKKAMSSDDKELHRIVRQLKRQAEEAA</sequence>
<keyword evidence="2" id="KW-0732">Signal</keyword>
<dbReference type="OrthoDB" id="192575at2"/>
<dbReference type="SUPFAM" id="SSF48452">
    <property type="entry name" value="TPR-like"/>
    <property type="match status" value="1"/>
</dbReference>
<keyword evidence="4" id="KW-1185">Reference proteome</keyword>
<dbReference type="EMBL" id="SNYM01000016">
    <property type="protein sequence ID" value="TDQ45921.1"/>
    <property type="molecule type" value="Genomic_DNA"/>
</dbReference>
<dbReference type="PROSITE" id="PS50005">
    <property type="entry name" value="TPR"/>
    <property type="match status" value="1"/>
</dbReference>
<dbReference type="RefSeq" id="WP_133592274.1">
    <property type="nucleotide sequence ID" value="NZ_CP037953.1"/>
</dbReference>
<accession>A0A4R6UGI5</accession>
<reference evidence="3 4" key="1">
    <citation type="submission" date="2019-03" db="EMBL/GenBank/DDBJ databases">
        <title>Genomic Encyclopedia of Type Strains, Phase IV (KMG-IV): sequencing the most valuable type-strain genomes for metagenomic binning, comparative biology and taxonomic classification.</title>
        <authorList>
            <person name="Goeker M."/>
        </authorList>
    </citation>
    <scope>NUCLEOTIDE SEQUENCE [LARGE SCALE GENOMIC DNA]</scope>
    <source>
        <strain evidence="3 4">DSM 103792</strain>
    </source>
</reference>
<name>A0A4R6UGI5_9GAMM</name>
<feature type="signal peptide" evidence="2">
    <location>
        <begin position="1"/>
        <end position="20"/>
    </location>
</feature>
<evidence type="ECO:0008006" key="5">
    <source>
        <dbReference type="Google" id="ProtNLM"/>
    </source>
</evidence>
<dbReference type="InterPro" id="IPR019734">
    <property type="entry name" value="TPR_rpt"/>
</dbReference>
<evidence type="ECO:0000256" key="1">
    <source>
        <dbReference type="PROSITE-ProRule" id="PRU00339"/>
    </source>
</evidence>
<proteinExistence type="predicted"/>
<dbReference type="Gene3D" id="1.25.40.10">
    <property type="entry name" value="Tetratricopeptide repeat domain"/>
    <property type="match status" value="2"/>
</dbReference>
<dbReference type="InterPro" id="IPR011990">
    <property type="entry name" value="TPR-like_helical_dom_sf"/>
</dbReference>
<organism evidence="3 4">
    <name type="scientific">Permianibacter aggregans</name>
    <dbReference type="NCBI Taxonomy" id="1510150"/>
    <lineage>
        <taxon>Bacteria</taxon>
        <taxon>Pseudomonadati</taxon>
        <taxon>Pseudomonadota</taxon>
        <taxon>Gammaproteobacteria</taxon>
        <taxon>Pseudomonadales</taxon>
        <taxon>Pseudomonadaceae</taxon>
        <taxon>Permianibacter</taxon>
    </lineage>
</organism>
<protein>
    <recommendedName>
        <fullName evidence="5">Tetratricopeptide repeat protein</fullName>
    </recommendedName>
</protein>
<evidence type="ECO:0000313" key="4">
    <source>
        <dbReference type="Proteomes" id="UP000295375"/>
    </source>
</evidence>
<evidence type="ECO:0000313" key="3">
    <source>
        <dbReference type="EMBL" id="TDQ45921.1"/>
    </source>
</evidence>
<evidence type="ECO:0000256" key="2">
    <source>
        <dbReference type="SAM" id="SignalP"/>
    </source>
</evidence>